<evidence type="ECO:0000313" key="2">
    <source>
        <dbReference type="EMBL" id="RGK46561.1"/>
    </source>
</evidence>
<dbReference type="RefSeq" id="WP_117643145.1">
    <property type="nucleotide sequence ID" value="NZ_JBJNPS010000002.1"/>
</dbReference>
<feature type="region of interest" description="Disordered" evidence="1">
    <location>
        <begin position="1"/>
        <end position="21"/>
    </location>
</feature>
<organism evidence="2 3">
    <name type="scientific">Ligilactobacillus ruminis</name>
    <dbReference type="NCBI Taxonomy" id="1623"/>
    <lineage>
        <taxon>Bacteria</taxon>
        <taxon>Bacillati</taxon>
        <taxon>Bacillota</taxon>
        <taxon>Bacilli</taxon>
        <taxon>Lactobacillales</taxon>
        <taxon>Lactobacillaceae</taxon>
        <taxon>Ligilactobacillus</taxon>
    </lineage>
</organism>
<comment type="caution">
    <text evidence="2">The sequence shown here is derived from an EMBL/GenBank/DDBJ whole genome shotgun (WGS) entry which is preliminary data.</text>
</comment>
<dbReference type="AlphaFoldDB" id="A0A3E4MA07"/>
<protein>
    <submittedName>
        <fullName evidence="2">Uncharacterized protein</fullName>
    </submittedName>
</protein>
<dbReference type="EMBL" id="QSQR01000005">
    <property type="protein sequence ID" value="RGK46561.1"/>
    <property type="molecule type" value="Genomic_DNA"/>
</dbReference>
<dbReference type="Proteomes" id="UP000260790">
    <property type="component" value="Unassembled WGS sequence"/>
</dbReference>
<accession>A0A3E4MA07</accession>
<name>A0A3E4MA07_9LACO</name>
<proteinExistence type="predicted"/>
<gene>
    <name evidence="2" type="ORF">DXD09_06090</name>
</gene>
<evidence type="ECO:0000256" key="1">
    <source>
        <dbReference type="SAM" id="MobiDB-lite"/>
    </source>
</evidence>
<reference evidence="2 3" key="1">
    <citation type="submission" date="2018-08" db="EMBL/GenBank/DDBJ databases">
        <title>A genome reference for cultivated species of the human gut microbiota.</title>
        <authorList>
            <person name="Zou Y."/>
            <person name="Xue W."/>
            <person name="Luo G."/>
        </authorList>
    </citation>
    <scope>NUCLEOTIDE SEQUENCE [LARGE SCALE GENOMIC DNA]</scope>
    <source>
        <strain evidence="2 3">TF10-9AT</strain>
    </source>
</reference>
<sequence length="191" mass="21303">MTVDYRDPTHIMPTDSPVDQSKVSEANKTLAKWLRQKMYGVDVRESLARLAEQTSADVYDDRQTVLDYKNHANNEEQALRNLANKLSQEFNSILNSKADNAEVVNARIDVAGAVYQTLKMRLDAMQLNLNTFYQAGQVDPQLHILCVKDIATDSDNVRSSPMVQITGGTSPDGDLTVTSSTRLKIDKVKDV</sequence>
<evidence type="ECO:0000313" key="3">
    <source>
        <dbReference type="Proteomes" id="UP000260790"/>
    </source>
</evidence>